<keyword evidence="5" id="KW-1185">Reference proteome</keyword>
<keyword evidence="2" id="KW-0472">Membrane</keyword>
<dbReference type="NCBIfam" id="TIGR01845">
    <property type="entry name" value="outer_NodT"/>
    <property type="match status" value="1"/>
</dbReference>
<protein>
    <submittedName>
        <fullName evidence="4">Efflux transporter outer membrane subunit</fullName>
    </submittedName>
</protein>
<dbReference type="PANTHER" id="PTHR30203:SF25">
    <property type="entry name" value="OUTER MEMBRANE PROTEIN-RELATED"/>
    <property type="match status" value="1"/>
</dbReference>
<keyword evidence="2" id="KW-0564">Palmitate</keyword>
<dbReference type="KEGG" id="spzr:G5C33_18090"/>
<dbReference type="PROSITE" id="PS51257">
    <property type="entry name" value="PROKAR_LIPOPROTEIN"/>
    <property type="match status" value="1"/>
</dbReference>
<dbReference type="InterPro" id="IPR003423">
    <property type="entry name" value="OMP_efflux"/>
</dbReference>
<dbReference type="RefSeq" id="WP_165328433.1">
    <property type="nucleotide sequence ID" value="NZ_CP049109.1"/>
</dbReference>
<dbReference type="GO" id="GO:0005886">
    <property type="term" value="C:plasma membrane"/>
    <property type="evidence" value="ECO:0007669"/>
    <property type="project" value="UniProtKB-SubCell"/>
</dbReference>
<dbReference type="Proteomes" id="UP000501568">
    <property type="component" value="Chromosome"/>
</dbReference>
<evidence type="ECO:0000256" key="3">
    <source>
        <dbReference type="SAM" id="MobiDB-lite"/>
    </source>
</evidence>
<dbReference type="Pfam" id="PF02321">
    <property type="entry name" value="OEP"/>
    <property type="match status" value="2"/>
</dbReference>
<proteinExistence type="inferred from homology"/>
<dbReference type="SUPFAM" id="SSF56954">
    <property type="entry name" value="Outer membrane efflux proteins (OEP)"/>
    <property type="match status" value="1"/>
</dbReference>
<keyword evidence="2" id="KW-1134">Transmembrane beta strand</keyword>
<dbReference type="Gene3D" id="1.20.1600.10">
    <property type="entry name" value="Outer membrane efflux proteins (OEP)"/>
    <property type="match status" value="1"/>
</dbReference>
<sequence length="494" mass="52135">MTFHRVVPLIPGLLLAACVQGPEYRPAAPSELGVPDSYSVPADEAEAERLTQWWENFDDPMLADLVERGREANLDVAQAVARLRQARESLVQSRASLYPTLGASGGYSRSEALRGGTTTTTLPDGTVTSYSQGGSNSISLGADASYQVDLFGGTISGVAASRADYAAAGFDYASVLISVEAEIARNYVQARLLQAQLDNARRSLTIQDDNLEIAGFRVQAGLVSSLDAEQARSQRAQTAATIPQLEASYNATVSRLAVLLGLPPGALKQELAETKAIPQGPGSVSVGIPADTLRQRPDIRSAERNLAAATARIGVARAQLFPSLTVGGSINTGASSFDTLTDVITGRLFANIAQTIFDGGRTGSQIRASEAAAQGAFFAYKQTVLTSLEDIENALAALRSARERERYFADALDAANNVAILSRSQYRTGLTDFTTLNQAEASLLSAGNGLAQARADQASALIQLYLALGGGWDSSIVPQAPDEPLEPLPTSQER</sequence>
<evidence type="ECO:0000313" key="5">
    <source>
        <dbReference type="Proteomes" id="UP000501568"/>
    </source>
</evidence>
<gene>
    <name evidence="4" type="ORF">G5C33_18090</name>
</gene>
<comment type="subcellular location">
    <subcellularLocation>
        <location evidence="2">Cell membrane</location>
        <topology evidence="2">Lipid-anchor</topology>
    </subcellularLocation>
</comment>
<comment type="similarity">
    <text evidence="1 2">Belongs to the outer membrane factor (OMF) (TC 1.B.17) family.</text>
</comment>
<keyword evidence="2" id="KW-0449">Lipoprotein</keyword>
<evidence type="ECO:0000256" key="1">
    <source>
        <dbReference type="ARBA" id="ARBA00007613"/>
    </source>
</evidence>
<dbReference type="EMBL" id="CP049109">
    <property type="protein sequence ID" value="QIG81506.1"/>
    <property type="molecule type" value="Genomic_DNA"/>
</dbReference>
<reference evidence="4 5" key="1">
    <citation type="submission" date="2020-02" db="EMBL/GenBank/DDBJ databases">
        <authorList>
            <person name="Zheng R.K."/>
            <person name="Sun C.M."/>
        </authorList>
    </citation>
    <scope>NUCLEOTIDE SEQUENCE [LARGE SCALE GENOMIC DNA]</scope>
    <source>
        <strain evidence="5">zrk23</strain>
    </source>
</reference>
<keyword evidence="2" id="KW-0812">Transmembrane</keyword>
<dbReference type="PANTHER" id="PTHR30203">
    <property type="entry name" value="OUTER MEMBRANE CATION EFFLUX PROTEIN"/>
    <property type="match status" value="1"/>
</dbReference>
<evidence type="ECO:0000313" key="4">
    <source>
        <dbReference type="EMBL" id="QIG81506.1"/>
    </source>
</evidence>
<dbReference type="InterPro" id="IPR010131">
    <property type="entry name" value="MdtP/NodT-like"/>
</dbReference>
<feature type="region of interest" description="Disordered" evidence="3">
    <location>
        <begin position="109"/>
        <end position="128"/>
    </location>
</feature>
<feature type="compositionally biased region" description="Low complexity" evidence="3">
    <location>
        <begin position="115"/>
        <end position="128"/>
    </location>
</feature>
<dbReference type="Gene3D" id="2.20.200.10">
    <property type="entry name" value="Outer membrane efflux proteins (OEP)"/>
    <property type="match status" value="1"/>
</dbReference>
<dbReference type="AlphaFoldDB" id="A0A6G6YAA2"/>
<name>A0A6G6YAA2_9SPHN</name>
<organism evidence="4 5">
    <name type="scientific">Stakelama tenebrarum</name>
    <dbReference type="NCBI Taxonomy" id="2711215"/>
    <lineage>
        <taxon>Bacteria</taxon>
        <taxon>Pseudomonadati</taxon>
        <taxon>Pseudomonadota</taxon>
        <taxon>Alphaproteobacteria</taxon>
        <taxon>Sphingomonadales</taxon>
        <taxon>Sphingomonadaceae</taxon>
        <taxon>Stakelama</taxon>
    </lineage>
</organism>
<accession>A0A6G6YAA2</accession>
<evidence type="ECO:0000256" key="2">
    <source>
        <dbReference type="RuleBase" id="RU362097"/>
    </source>
</evidence>
<dbReference type="GO" id="GO:0015562">
    <property type="term" value="F:efflux transmembrane transporter activity"/>
    <property type="evidence" value="ECO:0007669"/>
    <property type="project" value="InterPro"/>
</dbReference>